<evidence type="ECO:0000313" key="2">
    <source>
        <dbReference type="Proteomes" id="UP001186974"/>
    </source>
</evidence>
<protein>
    <submittedName>
        <fullName evidence="1">Uncharacterized protein</fullName>
    </submittedName>
</protein>
<evidence type="ECO:0000313" key="1">
    <source>
        <dbReference type="EMBL" id="KAK3076785.1"/>
    </source>
</evidence>
<feature type="non-terminal residue" evidence="1">
    <location>
        <position position="338"/>
    </location>
</feature>
<accession>A0ACC3DJD0</accession>
<comment type="caution">
    <text evidence="1">The sequence shown here is derived from an EMBL/GenBank/DDBJ whole genome shotgun (WGS) entry which is preliminary data.</text>
</comment>
<dbReference type="Proteomes" id="UP001186974">
    <property type="component" value="Unassembled WGS sequence"/>
</dbReference>
<sequence>MVQQRLRGRPAHAPGSTYLCYTPDGTKLITVGSNNAIRIFHTGSDSEPTNIDDCQDGNLAVAASDGFFLTGSEDGTVSKYSLQSNTLEEVLVRSTLPIRDIALSPNGEWAAIASDELVVKVVNTQDMTRVLYLRNQSRPVKHVSFDPSGTLLAVSCSDGIAYVYSMSTEEPELVKKVDGLIRILETDSESSSKLIWHPDGRAFGAATATRDIQVMSKGDLERQRIFRSGHGGDVTSFAWSPNGALLASASADRKLVLWDTKTQKILKSYDGIRDPILDMDWHPKDNTLSYTNGEGELYIHADFVPDEHLPLLRKSPQPAPFLHDPLSEINGNARLGKT</sequence>
<keyword evidence="2" id="KW-1185">Reference proteome</keyword>
<proteinExistence type="predicted"/>
<reference evidence="1" key="1">
    <citation type="submission" date="2024-09" db="EMBL/GenBank/DDBJ databases">
        <title>Black Yeasts Isolated from many extreme environments.</title>
        <authorList>
            <person name="Coleine C."/>
            <person name="Stajich J.E."/>
            <person name="Selbmann L."/>
        </authorList>
    </citation>
    <scope>NUCLEOTIDE SEQUENCE</scope>
    <source>
        <strain evidence="1">CCFEE 5737</strain>
    </source>
</reference>
<gene>
    <name evidence="1" type="ORF">LTS18_012066</name>
</gene>
<name>A0ACC3DJD0_9PEZI</name>
<dbReference type="EMBL" id="JAWDJW010003558">
    <property type="protein sequence ID" value="KAK3076785.1"/>
    <property type="molecule type" value="Genomic_DNA"/>
</dbReference>
<organism evidence="1 2">
    <name type="scientific">Coniosporium uncinatum</name>
    <dbReference type="NCBI Taxonomy" id="93489"/>
    <lineage>
        <taxon>Eukaryota</taxon>
        <taxon>Fungi</taxon>
        <taxon>Dikarya</taxon>
        <taxon>Ascomycota</taxon>
        <taxon>Pezizomycotina</taxon>
        <taxon>Dothideomycetes</taxon>
        <taxon>Dothideomycetes incertae sedis</taxon>
        <taxon>Coniosporium</taxon>
    </lineage>
</organism>